<dbReference type="InterPro" id="IPR012337">
    <property type="entry name" value="RNaseH-like_sf"/>
</dbReference>
<dbReference type="Proteomes" id="UP000025227">
    <property type="component" value="Unplaced"/>
</dbReference>
<dbReference type="InterPro" id="IPR036397">
    <property type="entry name" value="RNaseH_sf"/>
</dbReference>
<dbReference type="InterPro" id="IPR040676">
    <property type="entry name" value="DUF5641"/>
</dbReference>
<sequence length="918" mass="105538">MNLREFFSNDKTLRSQLPETAYARSTLQKVYGIPWDTENDVLTIKCSLPSTSTVTKRLIARQIASIYDPFGWLVPLLVQAKIFQQDRWKQRFDWDDILPFEASKRWEEIADNLNGSLPRRISSTQRMDLAVFSDASDAAIAACAYMFGGNSSTLVMAEGKLPSLKTKMTMPKLELNALTLAKRLAHSITKAFKSRISDYPWKIYLFSDSQIMLNWLSSNKGKELGVLIANRLREIRNIVQELKKDGVSVAFGYVNTSENPADPGTRGLSKTQLESHIWWDGPVFLRSPVTEWHTTFYPLTSLENCVDIENMPSTTINTTSTSHASVEGLLDCKRYGSFSRAKRVAAFLLRFLKRLLHVLTHARRNSILEHIPELRDILEASTALQGQEVKAARFAPIRDHQKVHLPKEYRKSMEITLQLFQDINQLWRSKGRLGNSELSDDAKHPIFITPNTPLATLIIEEARGTYHKGIEHTISAVREQYWIPKLRQQVRKLIAPCIKCRRFNALPYRYPDSADLPKQRVWKARPFQHTGLDFFVLPPCSEEGNKIKLYGCIFTCTVTRLIHLEVVKTMATTEFLYALRRFIARRGCPESITCDNAPTFLLSTNILSEQQRSINVDIANTLTNKGIRWNYITPYAPWQGGFYERLIRSIKHALYKAMRGSRCRTFDDIHTFVVEVEACLNSRPLTYQTSTEEELSSIRPIDFLHHGITLTTPLENISVDGKEDPDYLPPNELRTLSYREQTVEALQSSIQETEMFWNIWQDQYLTSLREAHKTTISNHRQGKAHPNIGDVVLVSDPILPRNVWKMARISQMKRGHDGKIREVELITATKKKIRRPINLLIPLEISNTAQNHEEQQTPMNPPPEEEVRDHEIRNNRYNLRPRLPVCMYVCMYVCVYVCKYVYVCICVCVVCMCVCVCA</sequence>
<dbReference type="GO" id="GO:0003676">
    <property type="term" value="F:nucleic acid binding"/>
    <property type="evidence" value="ECO:0007669"/>
    <property type="project" value="InterPro"/>
</dbReference>
<dbReference type="InterPro" id="IPR008042">
    <property type="entry name" value="Retrotrans_Pao"/>
</dbReference>
<name>A0A7I4Z4J4_HAECO</name>
<dbReference type="PANTHER" id="PTHR47331">
    <property type="entry name" value="PHD-TYPE DOMAIN-CONTAINING PROTEIN"/>
    <property type="match status" value="1"/>
</dbReference>
<evidence type="ECO:0000259" key="2">
    <source>
        <dbReference type="PROSITE" id="PS50994"/>
    </source>
</evidence>
<organism evidence="3 4">
    <name type="scientific">Haemonchus contortus</name>
    <name type="common">Barber pole worm</name>
    <dbReference type="NCBI Taxonomy" id="6289"/>
    <lineage>
        <taxon>Eukaryota</taxon>
        <taxon>Metazoa</taxon>
        <taxon>Ecdysozoa</taxon>
        <taxon>Nematoda</taxon>
        <taxon>Chromadorea</taxon>
        <taxon>Rhabditida</taxon>
        <taxon>Rhabditina</taxon>
        <taxon>Rhabditomorpha</taxon>
        <taxon>Strongyloidea</taxon>
        <taxon>Trichostrongylidae</taxon>
        <taxon>Haemonchus</taxon>
    </lineage>
</organism>
<evidence type="ECO:0000313" key="3">
    <source>
        <dbReference type="Proteomes" id="UP000025227"/>
    </source>
</evidence>
<evidence type="ECO:0000313" key="4">
    <source>
        <dbReference type="WBParaSite" id="HCON_00180980-00001"/>
    </source>
</evidence>
<accession>A0A7I4Z4J4</accession>
<dbReference type="AlphaFoldDB" id="A0A7I4Z4J4"/>
<dbReference type="GO" id="GO:0015074">
    <property type="term" value="P:DNA integration"/>
    <property type="evidence" value="ECO:0007669"/>
    <property type="project" value="InterPro"/>
</dbReference>
<evidence type="ECO:0000256" key="1">
    <source>
        <dbReference type="SAM" id="MobiDB-lite"/>
    </source>
</evidence>
<dbReference type="WBParaSite" id="HCON_00180980-00001">
    <property type="protein sequence ID" value="HCON_00180980-00001"/>
    <property type="gene ID" value="HCON_00180980"/>
</dbReference>
<dbReference type="Gene3D" id="1.10.340.70">
    <property type="match status" value="1"/>
</dbReference>
<keyword evidence="3" id="KW-1185">Reference proteome</keyword>
<dbReference type="Gene3D" id="3.30.420.10">
    <property type="entry name" value="Ribonuclease H-like superfamily/Ribonuclease H"/>
    <property type="match status" value="1"/>
</dbReference>
<reference evidence="4" key="1">
    <citation type="submission" date="2020-12" db="UniProtKB">
        <authorList>
            <consortium name="WormBaseParasite"/>
        </authorList>
    </citation>
    <scope>IDENTIFICATION</scope>
    <source>
        <strain evidence="4">MHco3</strain>
    </source>
</reference>
<proteinExistence type="predicted"/>
<dbReference type="OMA" id="SCAMSER"/>
<dbReference type="PANTHER" id="PTHR47331:SF4">
    <property type="entry name" value="PEPTIDASE S1 DOMAIN-CONTAINING PROTEIN"/>
    <property type="match status" value="1"/>
</dbReference>
<dbReference type="Pfam" id="PF05380">
    <property type="entry name" value="Peptidase_A17"/>
    <property type="match status" value="1"/>
</dbReference>
<dbReference type="SUPFAM" id="SSF53098">
    <property type="entry name" value="Ribonuclease H-like"/>
    <property type="match status" value="1"/>
</dbReference>
<dbReference type="InterPro" id="IPR041588">
    <property type="entry name" value="Integrase_H2C2"/>
</dbReference>
<dbReference type="OrthoDB" id="5870244at2759"/>
<dbReference type="Pfam" id="PF17921">
    <property type="entry name" value="Integrase_H2C2"/>
    <property type="match status" value="1"/>
</dbReference>
<protein>
    <submittedName>
        <fullName evidence="4">Integrase catalytic domain-containing protein</fullName>
    </submittedName>
</protein>
<dbReference type="InterPro" id="IPR001584">
    <property type="entry name" value="Integrase_cat-core"/>
</dbReference>
<feature type="domain" description="Integrase catalytic" evidence="2">
    <location>
        <begin position="522"/>
        <end position="708"/>
    </location>
</feature>
<dbReference type="PROSITE" id="PS50994">
    <property type="entry name" value="INTEGRASE"/>
    <property type="match status" value="1"/>
</dbReference>
<feature type="region of interest" description="Disordered" evidence="1">
    <location>
        <begin position="850"/>
        <end position="870"/>
    </location>
</feature>
<dbReference type="Pfam" id="PF18701">
    <property type="entry name" value="DUF5641"/>
    <property type="match status" value="1"/>
</dbReference>